<keyword evidence="1" id="KW-0547">Nucleotide-binding</keyword>
<dbReference type="InterPro" id="IPR003778">
    <property type="entry name" value="CT_A_B"/>
</dbReference>
<dbReference type="NCBIfam" id="TIGR00724">
    <property type="entry name" value="urea_amlyse_rel"/>
    <property type="match status" value="1"/>
</dbReference>
<reference evidence="6" key="1">
    <citation type="submission" date="2015-08" db="EMBL/GenBank/DDBJ databases">
        <title>Genome sequencing project for genomic taxonomy and phylogenomics of Bacillus-like bacteria.</title>
        <authorList>
            <person name="Liu B."/>
            <person name="Wang J."/>
            <person name="Zhu Y."/>
            <person name="Liu G."/>
            <person name="Chen Q."/>
            <person name="Chen Z."/>
            <person name="Lan J."/>
            <person name="Che J."/>
            <person name="Ge C."/>
            <person name="Shi H."/>
            <person name="Pan Z."/>
            <person name="Liu X."/>
        </authorList>
    </citation>
    <scope>NUCLEOTIDE SEQUENCE [LARGE SCALE GENOMIC DNA]</scope>
    <source>
        <strain evidence="6">FJAT-4402</strain>
    </source>
</reference>
<dbReference type="GO" id="GO:0016787">
    <property type="term" value="F:hydrolase activity"/>
    <property type="evidence" value="ECO:0007669"/>
    <property type="project" value="UniProtKB-KW"/>
</dbReference>
<evidence type="ECO:0000256" key="1">
    <source>
        <dbReference type="ARBA" id="ARBA00022741"/>
    </source>
</evidence>
<feature type="domain" description="Carboxyltransferase" evidence="4">
    <location>
        <begin position="24"/>
        <end position="320"/>
    </location>
</feature>
<gene>
    <name evidence="5" type="ORF">AM592_13435</name>
</gene>
<name>A0A0M4FS21_9BACI</name>
<evidence type="ECO:0000313" key="6">
    <source>
        <dbReference type="Proteomes" id="UP000067625"/>
    </source>
</evidence>
<evidence type="ECO:0000256" key="3">
    <source>
        <dbReference type="ARBA" id="ARBA00022840"/>
    </source>
</evidence>
<dbReference type="InterPro" id="IPR052708">
    <property type="entry name" value="PxpC"/>
</dbReference>
<dbReference type="SUPFAM" id="SSF50891">
    <property type="entry name" value="Cyclophilin-like"/>
    <property type="match status" value="1"/>
</dbReference>
<dbReference type="Pfam" id="PF02626">
    <property type="entry name" value="CT_A_B"/>
    <property type="match status" value="1"/>
</dbReference>
<evidence type="ECO:0000313" key="5">
    <source>
        <dbReference type="EMBL" id="ALC82473.1"/>
    </source>
</evidence>
<keyword evidence="2" id="KW-0378">Hydrolase</keyword>
<sequence length="335" mass="36792">MSLLIEKPGLLTTIQDLGRFGYQKHGVLTGGAMDTYSLRIANFLVGNPENEAALEITLMGPGPSLRAEEDVLLAAAGADAALSIDGSPMKAWKPFVLKKDQTLTFGPRRSGSRCYLAAAGGFDVPIVMNSKSTYLRGAIGGFSGRALQKGDPLKIGEKKEAVLRFMNKLLNEYSCAAPEWSVYYPPFLSFKKEPVIRVIPGEQFEKFTNETQKKFLSEAFQISGQSDRMGYRMNGPQLKLTEPLEMLSEAVSFGTIQVPPDGNPIILMADRQTTGGYPRIGQIITADLPTIGQLMPGEKLRFSPVTRKEAEDILIENEQMMTELQTGIALEYRKT</sequence>
<evidence type="ECO:0000259" key="4">
    <source>
        <dbReference type="SMART" id="SM00797"/>
    </source>
</evidence>
<evidence type="ECO:0000256" key="2">
    <source>
        <dbReference type="ARBA" id="ARBA00022801"/>
    </source>
</evidence>
<protein>
    <submittedName>
        <fullName evidence="5">KipI antagonist</fullName>
    </submittedName>
</protein>
<dbReference type="InterPro" id="IPR029000">
    <property type="entry name" value="Cyclophilin-like_dom_sf"/>
</dbReference>
<dbReference type="RefSeq" id="WP_053604264.1">
    <property type="nucleotide sequence ID" value="NZ_CP012600.1"/>
</dbReference>
<keyword evidence="6" id="KW-1185">Reference proteome</keyword>
<accession>A0A0M4FS21</accession>
<dbReference type="Gene3D" id="2.40.100.10">
    <property type="entry name" value="Cyclophilin-like"/>
    <property type="match status" value="1"/>
</dbReference>
<dbReference type="OrthoDB" id="9782422at2"/>
<dbReference type="PANTHER" id="PTHR43309:SF5">
    <property type="entry name" value="5-OXOPROLINASE SUBUNIT C"/>
    <property type="match status" value="1"/>
</dbReference>
<dbReference type="SMART" id="SM00797">
    <property type="entry name" value="AHS2"/>
    <property type="match status" value="1"/>
</dbReference>
<keyword evidence="3" id="KW-0067">ATP-binding</keyword>
<dbReference type="PATRIC" id="fig|1441095.3.peg.2949"/>
<dbReference type="STRING" id="1441095.AM592_13435"/>
<dbReference type="AlphaFoldDB" id="A0A0M4FS21"/>
<proteinExistence type="predicted"/>
<reference evidence="5 6" key="2">
    <citation type="journal article" date="2016" name="Int. J. Syst. Evol. Microbiol.">
        <title>Bacillus gobiensis sp. nov., isolated from a soil sample.</title>
        <authorList>
            <person name="Liu B."/>
            <person name="Liu G.H."/>
            <person name="Cetin S."/>
            <person name="Schumann P."/>
            <person name="Pan Z.Z."/>
            <person name="Chen Q.Q."/>
        </authorList>
    </citation>
    <scope>NUCLEOTIDE SEQUENCE [LARGE SCALE GENOMIC DNA]</scope>
    <source>
        <strain evidence="5 6">FJAT-4402</strain>
    </source>
</reference>
<organism evidence="5 6">
    <name type="scientific">Bacillus gobiensis</name>
    <dbReference type="NCBI Taxonomy" id="1441095"/>
    <lineage>
        <taxon>Bacteria</taxon>
        <taxon>Bacillati</taxon>
        <taxon>Bacillota</taxon>
        <taxon>Bacilli</taxon>
        <taxon>Bacillales</taxon>
        <taxon>Bacillaceae</taxon>
        <taxon>Bacillus</taxon>
    </lineage>
</organism>
<dbReference type="Proteomes" id="UP000067625">
    <property type="component" value="Chromosome"/>
</dbReference>
<dbReference type="PANTHER" id="PTHR43309">
    <property type="entry name" value="5-OXOPROLINASE SUBUNIT C"/>
    <property type="match status" value="1"/>
</dbReference>
<dbReference type="EMBL" id="CP012600">
    <property type="protein sequence ID" value="ALC82473.1"/>
    <property type="molecule type" value="Genomic_DNA"/>
</dbReference>
<dbReference type="GO" id="GO:0005524">
    <property type="term" value="F:ATP binding"/>
    <property type="evidence" value="ECO:0007669"/>
    <property type="project" value="UniProtKB-KW"/>
</dbReference>